<protein>
    <submittedName>
        <fullName evidence="1">Uncharacterized protein</fullName>
    </submittedName>
</protein>
<organism evidence="1 2">
    <name type="scientific">Mycena metata</name>
    <dbReference type="NCBI Taxonomy" id="1033252"/>
    <lineage>
        <taxon>Eukaryota</taxon>
        <taxon>Fungi</taxon>
        <taxon>Dikarya</taxon>
        <taxon>Basidiomycota</taxon>
        <taxon>Agaricomycotina</taxon>
        <taxon>Agaricomycetes</taxon>
        <taxon>Agaricomycetidae</taxon>
        <taxon>Agaricales</taxon>
        <taxon>Marasmiineae</taxon>
        <taxon>Mycenaceae</taxon>
        <taxon>Mycena</taxon>
    </lineage>
</organism>
<evidence type="ECO:0000313" key="1">
    <source>
        <dbReference type="EMBL" id="KAJ7762241.1"/>
    </source>
</evidence>
<comment type="caution">
    <text evidence="1">The sequence shown here is derived from an EMBL/GenBank/DDBJ whole genome shotgun (WGS) entry which is preliminary data.</text>
</comment>
<evidence type="ECO:0000313" key="2">
    <source>
        <dbReference type="Proteomes" id="UP001215598"/>
    </source>
</evidence>
<dbReference type="EMBL" id="JARKIB010000033">
    <property type="protein sequence ID" value="KAJ7762241.1"/>
    <property type="molecule type" value="Genomic_DNA"/>
</dbReference>
<dbReference type="Proteomes" id="UP001215598">
    <property type="component" value="Unassembled WGS sequence"/>
</dbReference>
<accession>A0AAD7JGS4</accession>
<proteinExistence type="predicted"/>
<gene>
    <name evidence="1" type="ORF">B0H16DRAFT_1530128</name>
</gene>
<reference evidence="1" key="1">
    <citation type="submission" date="2023-03" db="EMBL/GenBank/DDBJ databases">
        <title>Massive genome expansion in bonnet fungi (Mycena s.s.) driven by repeated elements and novel gene families across ecological guilds.</title>
        <authorList>
            <consortium name="Lawrence Berkeley National Laboratory"/>
            <person name="Harder C.B."/>
            <person name="Miyauchi S."/>
            <person name="Viragh M."/>
            <person name="Kuo A."/>
            <person name="Thoen E."/>
            <person name="Andreopoulos B."/>
            <person name="Lu D."/>
            <person name="Skrede I."/>
            <person name="Drula E."/>
            <person name="Henrissat B."/>
            <person name="Morin E."/>
            <person name="Kohler A."/>
            <person name="Barry K."/>
            <person name="LaButti K."/>
            <person name="Morin E."/>
            <person name="Salamov A."/>
            <person name="Lipzen A."/>
            <person name="Mereny Z."/>
            <person name="Hegedus B."/>
            <person name="Baldrian P."/>
            <person name="Stursova M."/>
            <person name="Weitz H."/>
            <person name="Taylor A."/>
            <person name="Grigoriev I.V."/>
            <person name="Nagy L.G."/>
            <person name="Martin F."/>
            <person name="Kauserud H."/>
        </authorList>
    </citation>
    <scope>NUCLEOTIDE SEQUENCE</scope>
    <source>
        <strain evidence="1">CBHHK182m</strain>
    </source>
</reference>
<sequence>MHESLKLTLGDTAAVLMPSTNRPMNAQTARSFEARMGATIPRVSTSNALSRSSTVVTFGDVASSEAEIFTQAGLLASSKGEKAPDRKAHQDENNLRISTHIVPILHRIEELERRGNAQHPEVCLCLEDIQRNTPANASPESLAKLQADIAAIKARATPGRVAIAGATEALNNLVRSRTCRAQSKALLLGGATAIMLSKTARPSQTAHSAVGTATAAT</sequence>
<dbReference type="AlphaFoldDB" id="A0AAD7JGS4"/>
<keyword evidence="2" id="KW-1185">Reference proteome</keyword>
<name>A0AAD7JGS4_9AGAR</name>